<comment type="caution">
    <text evidence="1">The sequence shown here is derived from an EMBL/GenBank/DDBJ whole genome shotgun (WGS) entry which is preliminary data.</text>
</comment>
<dbReference type="AlphaFoldDB" id="A0A699UET6"/>
<accession>A0A699UET6</accession>
<name>A0A699UET6_TANCI</name>
<proteinExistence type="predicted"/>
<protein>
    <submittedName>
        <fullName evidence="1">Uncharacterized protein</fullName>
    </submittedName>
</protein>
<gene>
    <name evidence="1" type="ORF">Tci_892969</name>
</gene>
<dbReference type="EMBL" id="BKCJ011326587">
    <property type="protein sequence ID" value="GFD21000.1"/>
    <property type="molecule type" value="Genomic_DNA"/>
</dbReference>
<organism evidence="1">
    <name type="scientific">Tanacetum cinerariifolium</name>
    <name type="common">Dalmatian daisy</name>
    <name type="synonym">Chrysanthemum cinerariifolium</name>
    <dbReference type="NCBI Taxonomy" id="118510"/>
    <lineage>
        <taxon>Eukaryota</taxon>
        <taxon>Viridiplantae</taxon>
        <taxon>Streptophyta</taxon>
        <taxon>Embryophyta</taxon>
        <taxon>Tracheophyta</taxon>
        <taxon>Spermatophyta</taxon>
        <taxon>Magnoliopsida</taxon>
        <taxon>eudicotyledons</taxon>
        <taxon>Gunneridae</taxon>
        <taxon>Pentapetalae</taxon>
        <taxon>asterids</taxon>
        <taxon>campanulids</taxon>
        <taxon>Asterales</taxon>
        <taxon>Asteraceae</taxon>
        <taxon>Asteroideae</taxon>
        <taxon>Anthemideae</taxon>
        <taxon>Anthemidinae</taxon>
        <taxon>Tanacetum</taxon>
    </lineage>
</organism>
<sequence>MRVRGNASWVKGTSHMGMLGEAFGTVQVECRCTGWLWGRCTVLCRFGREKWVLGSWGLGLGQVWPLEFWKVATGFRD</sequence>
<evidence type="ECO:0000313" key="1">
    <source>
        <dbReference type="EMBL" id="GFD21000.1"/>
    </source>
</evidence>
<reference evidence="1" key="1">
    <citation type="journal article" date="2019" name="Sci. Rep.">
        <title>Draft genome of Tanacetum cinerariifolium, the natural source of mosquito coil.</title>
        <authorList>
            <person name="Yamashiro T."/>
            <person name="Shiraishi A."/>
            <person name="Satake H."/>
            <person name="Nakayama K."/>
        </authorList>
    </citation>
    <scope>NUCLEOTIDE SEQUENCE</scope>
</reference>